<evidence type="ECO:0000313" key="5">
    <source>
        <dbReference type="Proteomes" id="UP000585474"/>
    </source>
</evidence>
<dbReference type="PANTHER" id="PTHR33116:SF78">
    <property type="entry name" value="OS12G0587133 PROTEIN"/>
    <property type="match status" value="1"/>
</dbReference>
<dbReference type="Proteomes" id="UP000585474">
    <property type="component" value="Unassembled WGS sequence"/>
</dbReference>
<sequence length="680" mass="77236">MFAFIGSLLPLSSASWSIPLFSNVTVELQVLKSKEPSLGLSDVERDRRVEIKAEIGRLLMAEETSWRQKSRATWLSDGDRNTAFFHCMANAHRQFNYIGKIRVDEVLHESQDYSGAFWRRGSFRSVDGDERGQGTKTGWILYSIPSTLLVSGKIGHYGYFRAYQPYWMHLQSVGQGFCKEDGQGDGYVDIEKSERFRGGRQVLDASLVANECMDGRLKSKEPGVLCKLDIEKAYDQASRDFMLYLLKRLGFEEIWCNWIKSCISSVKFSVLDNGSAPGFFGGSRGLRQGYPLSSFLFIIVMDVLSKFISRAVSLGRLSSFKTQGNWLYLRDILLCFQVVSGLKIILAKSELTQVGDGIDLRSLVATLGCKSILLPIMYLGLPLGSPYKSKVVWGPVVERFERRLASWKHQYLSKWGFMPSEEGGGLGIRDIDLFNKALLGKWIWRFALGEDKLWCRVIKVKYGSFRGDWRTKDIAHSHGTGLWKGIMKAWGDFCPHVAYQLGNGSKIIFWHDEWCSLMPLQDRFPELFALATNQDVLLQEEKPISQELDKWRWKRQCKGSFTVASFYHALTRLGDPTFPWKGILVSKLPSKVCFFDWAAARGAIMTIDNLRRRRIVVTKWCYMCWGETRNLRIIFSSTVGQLVSYGAWFSPFLGCSGLCSGQSRSSSRAGVRWAVRAVKG</sequence>
<reference evidence="4 5" key="1">
    <citation type="submission" date="2019-07" db="EMBL/GenBank/DDBJ databases">
        <title>De Novo Assembly of kiwifruit Actinidia rufa.</title>
        <authorList>
            <person name="Sugita-Konishi S."/>
            <person name="Sato K."/>
            <person name="Mori E."/>
            <person name="Abe Y."/>
            <person name="Kisaki G."/>
            <person name="Hamano K."/>
            <person name="Suezawa K."/>
            <person name="Otani M."/>
            <person name="Fukuda T."/>
            <person name="Manabe T."/>
            <person name="Gomi K."/>
            <person name="Tabuchi M."/>
            <person name="Akimitsu K."/>
            <person name="Kataoka I."/>
        </authorList>
    </citation>
    <scope>NUCLEOTIDE SEQUENCE [LARGE SCALE GENOMIC DNA]</scope>
    <source>
        <strain evidence="5">cv. Fuchu</strain>
    </source>
</reference>
<keyword evidence="1" id="KW-0732">Signal</keyword>
<gene>
    <name evidence="4" type="ORF">Acr_21g0003650</name>
</gene>
<dbReference type="InterPro" id="IPR000477">
    <property type="entry name" value="RT_dom"/>
</dbReference>
<dbReference type="EMBL" id="BJWL01000021">
    <property type="protein sequence ID" value="GFZ09766.1"/>
    <property type="molecule type" value="Genomic_DNA"/>
</dbReference>
<dbReference type="AlphaFoldDB" id="A0A7J0GG36"/>
<feature type="chain" id="PRO_5029560980" description="Reverse transcriptase domain-containing protein" evidence="1">
    <location>
        <begin position="18"/>
        <end position="680"/>
    </location>
</feature>
<evidence type="ECO:0000256" key="1">
    <source>
        <dbReference type="SAM" id="SignalP"/>
    </source>
</evidence>
<feature type="signal peptide" evidence="1">
    <location>
        <begin position="1"/>
        <end position="17"/>
    </location>
</feature>
<keyword evidence="5" id="KW-1185">Reference proteome</keyword>
<dbReference type="OrthoDB" id="1937528at2759"/>
<dbReference type="InterPro" id="IPR026960">
    <property type="entry name" value="RVT-Znf"/>
</dbReference>
<feature type="domain" description="Reverse transcriptase zinc-binding" evidence="3">
    <location>
        <begin position="561"/>
        <end position="627"/>
    </location>
</feature>
<dbReference type="InterPro" id="IPR043502">
    <property type="entry name" value="DNA/RNA_pol_sf"/>
</dbReference>
<evidence type="ECO:0000313" key="4">
    <source>
        <dbReference type="EMBL" id="GFZ09766.1"/>
    </source>
</evidence>
<dbReference type="PANTHER" id="PTHR33116">
    <property type="entry name" value="REVERSE TRANSCRIPTASE ZINC-BINDING DOMAIN-CONTAINING PROTEIN-RELATED-RELATED"/>
    <property type="match status" value="1"/>
</dbReference>
<evidence type="ECO:0008006" key="6">
    <source>
        <dbReference type="Google" id="ProtNLM"/>
    </source>
</evidence>
<evidence type="ECO:0000259" key="2">
    <source>
        <dbReference type="Pfam" id="PF00078"/>
    </source>
</evidence>
<dbReference type="Pfam" id="PF00078">
    <property type="entry name" value="RVT_1"/>
    <property type="match status" value="1"/>
</dbReference>
<name>A0A7J0GG36_9ERIC</name>
<proteinExistence type="predicted"/>
<comment type="caution">
    <text evidence="4">The sequence shown here is derived from an EMBL/GenBank/DDBJ whole genome shotgun (WGS) entry which is preliminary data.</text>
</comment>
<dbReference type="Pfam" id="PF13966">
    <property type="entry name" value="zf-RVT"/>
    <property type="match status" value="1"/>
</dbReference>
<accession>A0A7J0GG36</accession>
<dbReference type="SUPFAM" id="SSF56672">
    <property type="entry name" value="DNA/RNA polymerases"/>
    <property type="match status" value="1"/>
</dbReference>
<feature type="domain" description="Reverse transcriptase" evidence="2">
    <location>
        <begin position="193"/>
        <end position="322"/>
    </location>
</feature>
<evidence type="ECO:0000259" key="3">
    <source>
        <dbReference type="Pfam" id="PF13966"/>
    </source>
</evidence>
<protein>
    <recommendedName>
        <fullName evidence="6">Reverse transcriptase domain-containing protein</fullName>
    </recommendedName>
</protein>
<organism evidence="4 5">
    <name type="scientific">Actinidia rufa</name>
    <dbReference type="NCBI Taxonomy" id="165716"/>
    <lineage>
        <taxon>Eukaryota</taxon>
        <taxon>Viridiplantae</taxon>
        <taxon>Streptophyta</taxon>
        <taxon>Embryophyta</taxon>
        <taxon>Tracheophyta</taxon>
        <taxon>Spermatophyta</taxon>
        <taxon>Magnoliopsida</taxon>
        <taxon>eudicotyledons</taxon>
        <taxon>Gunneridae</taxon>
        <taxon>Pentapetalae</taxon>
        <taxon>asterids</taxon>
        <taxon>Ericales</taxon>
        <taxon>Actinidiaceae</taxon>
        <taxon>Actinidia</taxon>
    </lineage>
</organism>